<dbReference type="EMBL" id="NCKW01003404">
    <property type="protein sequence ID" value="POM76676.1"/>
    <property type="molecule type" value="Genomic_DNA"/>
</dbReference>
<reference evidence="1 2" key="1">
    <citation type="journal article" date="2017" name="Genome Biol. Evol.">
        <title>Phytophthora megakarya and P. palmivora, closely related causal agents of cacao black pod rot, underwent increases in genome sizes and gene numbers by different mechanisms.</title>
        <authorList>
            <person name="Ali S.S."/>
            <person name="Shao J."/>
            <person name="Lary D.J."/>
            <person name="Kronmiller B."/>
            <person name="Shen D."/>
            <person name="Strem M.D."/>
            <person name="Amoako-Attah I."/>
            <person name="Akrofi A.Y."/>
            <person name="Begoude B.A."/>
            <person name="Ten Hoopen G.M."/>
            <person name="Coulibaly K."/>
            <person name="Kebe B.I."/>
            <person name="Melnick R.L."/>
            <person name="Guiltinan M.J."/>
            <person name="Tyler B.M."/>
            <person name="Meinhardt L.W."/>
            <person name="Bailey B.A."/>
        </authorList>
    </citation>
    <scope>NUCLEOTIDE SEQUENCE [LARGE SCALE GENOMIC DNA]</scope>
    <source>
        <strain evidence="2">sbr112.9</strain>
    </source>
</reference>
<accession>A0A2P4YFV1</accession>
<evidence type="ECO:0000313" key="1">
    <source>
        <dbReference type="EMBL" id="POM76676.1"/>
    </source>
</evidence>
<comment type="caution">
    <text evidence="1">The sequence shown here is derived from an EMBL/GenBank/DDBJ whole genome shotgun (WGS) entry which is preliminary data.</text>
</comment>
<dbReference type="OrthoDB" id="122438at2759"/>
<evidence type="ECO:0000313" key="2">
    <source>
        <dbReference type="Proteomes" id="UP000237271"/>
    </source>
</evidence>
<gene>
    <name evidence="1" type="ORF">PHPALM_6054</name>
</gene>
<name>A0A2P4YFV1_9STRA</name>
<proteinExistence type="predicted"/>
<organism evidence="1 2">
    <name type="scientific">Phytophthora palmivora</name>
    <dbReference type="NCBI Taxonomy" id="4796"/>
    <lineage>
        <taxon>Eukaryota</taxon>
        <taxon>Sar</taxon>
        <taxon>Stramenopiles</taxon>
        <taxon>Oomycota</taxon>
        <taxon>Peronosporomycetes</taxon>
        <taxon>Peronosporales</taxon>
        <taxon>Peronosporaceae</taxon>
        <taxon>Phytophthora</taxon>
    </lineage>
</organism>
<keyword evidence="2" id="KW-1185">Reference proteome</keyword>
<protein>
    <submittedName>
        <fullName evidence="1">Uncharacterized protein</fullName>
    </submittedName>
</protein>
<dbReference type="Proteomes" id="UP000237271">
    <property type="component" value="Unassembled WGS sequence"/>
</dbReference>
<sequence length="188" mass="21332">MIRYPDIVAKELNRYFQQNLTARVDRMYVNQRTPGQIPRDRFMACEAKKDDIEPHEMLHMVGAVPRGTFNDDMHRHRFEHIMTYLHFMNNVNVQAASDGDMLHRLLYLLVNASYRYATGTTVSKGQAAQVGHEAVPNVLCRHSLPYEAQHVEELSNVPESRRSADPSSGSSTVIRNLEAVLPAAQDGV</sequence>
<dbReference type="AlphaFoldDB" id="A0A2P4YFV1"/>